<evidence type="ECO:0000256" key="1">
    <source>
        <dbReference type="ARBA" id="ARBA00005854"/>
    </source>
</evidence>
<proteinExistence type="inferred from homology"/>
<evidence type="ECO:0000256" key="2">
    <source>
        <dbReference type="ARBA" id="ARBA00023002"/>
    </source>
</evidence>
<dbReference type="Pfam" id="PF00389">
    <property type="entry name" value="2-Hacid_dh"/>
    <property type="match status" value="1"/>
</dbReference>
<dbReference type="EMBL" id="VBAO01000013">
    <property type="protein sequence ID" value="TMI84878.1"/>
    <property type="molecule type" value="Genomic_DNA"/>
</dbReference>
<evidence type="ECO:0000313" key="8">
    <source>
        <dbReference type="Proteomes" id="UP000320048"/>
    </source>
</evidence>
<sequence length="322" mass="35347">MSADFGTVTIPAHYKHIPRLDFDALLPHLPKRIFHDELHVPETWPEETTVLVNDVMYATPTLIDRLPNIKVISFAGTGVWDRVDVPHATHRGIAVCNVPGWGNDSIAEFTFALLLALARKLLTADAVARRPEWKVEECHGLQLHGKTLGLIGLGNVGQRVAEIAEGFGLRVLCYTRHPEAPRRTRARVEFVSLDVLLRRSDFLSLHALLTDETRGMIGARELDLLPQGAMVINTARGPLVDTDALVAALTRGRLGGAGLDVFDHEPLPEQHPLKQLDNVILTPHAAGWTDTAVYNLFARSLANADAFAAGDPINVVNPEVLR</sequence>
<dbReference type="GO" id="GO:0016618">
    <property type="term" value="F:hydroxypyruvate reductase [NAD(P)H] activity"/>
    <property type="evidence" value="ECO:0007669"/>
    <property type="project" value="TreeGrafter"/>
</dbReference>
<dbReference type="Gene3D" id="3.40.50.720">
    <property type="entry name" value="NAD(P)-binding Rossmann-like Domain"/>
    <property type="match status" value="2"/>
</dbReference>
<dbReference type="AlphaFoldDB" id="A0A537JMU2"/>
<dbReference type="GO" id="GO:0051287">
    <property type="term" value="F:NAD binding"/>
    <property type="evidence" value="ECO:0007669"/>
    <property type="project" value="InterPro"/>
</dbReference>
<feature type="domain" description="D-isomer specific 2-hydroxyacid dehydrogenase catalytic" evidence="5">
    <location>
        <begin position="56"/>
        <end position="317"/>
    </location>
</feature>
<dbReference type="PANTHER" id="PTHR10996:SF283">
    <property type="entry name" value="GLYOXYLATE_HYDROXYPYRUVATE REDUCTASE B"/>
    <property type="match status" value="1"/>
</dbReference>
<dbReference type="InterPro" id="IPR006140">
    <property type="entry name" value="D-isomer_DH_NAD-bd"/>
</dbReference>
<dbReference type="Pfam" id="PF02826">
    <property type="entry name" value="2-Hacid_dh_C"/>
    <property type="match status" value="1"/>
</dbReference>
<evidence type="ECO:0000259" key="5">
    <source>
        <dbReference type="Pfam" id="PF00389"/>
    </source>
</evidence>
<keyword evidence="3" id="KW-0520">NAD</keyword>
<dbReference type="InterPro" id="IPR050223">
    <property type="entry name" value="D-isomer_2-hydroxyacid_DH"/>
</dbReference>
<dbReference type="SUPFAM" id="SSF52283">
    <property type="entry name" value="Formate/glycerate dehydrogenase catalytic domain-like"/>
    <property type="match status" value="1"/>
</dbReference>
<protein>
    <recommendedName>
        <fullName evidence="9">Glycerate dehydrogenase</fullName>
    </recommendedName>
</protein>
<reference evidence="7 8" key="1">
    <citation type="journal article" date="2019" name="Nat. Microbiol.">
        <title>Mediterranean grassland soil C-N compound turnover is dependent on rainfall and depth, and is mediated by genomically divergent microorganisms.</title>
        <authorList>
            <person name="Diamond S."/>
            <person name="Andeer P.F."/>
            <person name="Li Z."/>
            <person name="Crits-Christoph A."/>
            <person name="Burstein D."/>
            <person name="Anantharaman K."/>
            <person name="Lane K.R."/>
            <person name="Thomas B.C."/>
            <person name="Pan C."/>
            <person name="Northen T.R."/>
            <person name="Banfield J.F."/>
        </authorList>
    </citation>
    <scope>NUCLEOTIDE SEQUENCE [LARGE SCALE GENOMIC DNA]</scope>
    <source>
        <strain evidence="7">NP_7</strain>
    </source>
</reference>
<organism evidence="7 8">
    <name type="scientific">Candidatus Segetimicrobium genomatis</name>
    <dbReference type="NCBI Taxonomy" id="2569760"/>
    <lineage>
        <taxon>Bacteria</taxon>
        <taxon>Bacillati</taxon>
        <taxon>Candidatus Sysuimicrobiota</taxon>
        <taxon>Candidatus Sysuimicrobiia</taxon>
        <taxon>Candidatus Sysuimicrobiales</taxon>
        <taxon>Candidatus Segetimicrobiaceae</taxon>
        <taxon>Candidatus Segetimicrobium</taxon>
    </lineage>
</organism>
<keyword evidence="2 4" id="KW-0560">Oxidoreductase</keyword>
<evidence type="ECO:0008006" key="9">
    <source>
        <dbReference type="Google" id="ProtNLM"/>
    </source>
</evidence>
<dbReference type="InterPro" id="IPR006139">
    <property type="entry name" value="D-isomer_2_OHA_DH_cat_dom"/>
</dbReference>
<evidence type="ECO:0000313" key="7">
    <source>
        <dbReference type="EMBL" id="TMI84878.1"/>
    </source>
</evidence>
<dbReference type="PANTHER" id="PTHR10996">
    <property type="entry name" value="2-HYDROXYACID DEHYDROGENASE-RELATED"/>
    <property type="match status" value="1"/>
</dbReference>
<dbReference type="Proteomes" id="UP000320048">
    <property type="component" value="Unassembled WGS sequence"/>
</dbReference>
<evidence type="ECO:0000259" key="6">
    <source>
        <dbReference type="Pfam" id="PF02826"/>
    </source>
</evidence>
<dbReference type="FunFam" id="3.40.50.720:FF:000203">
    <property type="entry name" value="D-3-phosphoglycerate dehydrogenase (SerA)"/>
    <property type="match status" value="1"/>
</dbReference>
<dbReference type="PROSITE" id="PS00671">
    <property type="entry name" value="D_2_HYDROXYACID_DH_3"/>
    <property type="match status" value="1"/>
</dbReference>
<dbReference type="InterPro" id="IPR029753">
    <property type="entry name" value="D-isomer_DH_CS"/>
</dbReference>
<name>A0A537JMU2_9BACT</name>
<dbReference type="SUPFAM" id="SSF51735">
    <property type="entry name" value="NAD(P)-binding Rossmann-fold domains"/>
    <property type="match status" value="1"/>
</dbReference>
<gene>
    <name evidence="7" type="ORF">E6H04_00480</name>
</gene>
<evidence type="ECO:0000256" key="4">
    <source>
        <dbReference type="RuleBase" id="RU003719"/>
    </source>
</evidence>
<accession>A0A537JMU2</accession>
<evidence type="ECO:0000256" key="3">
    <source>
        <dbReference type="ARBA" id="ARBA00023027"/>
    </source>
</evidence>
<comment type="similarity">
    <text evidence="1 4">Belongs to the D-isomer specific 2-hydroxyacid dehydrogenase family.</text>
</comment>
<dbReference type="InterPro" id="IPR036291">
    <property type="entry name" value="NAD(P)-bd_dom_sf"/>
</dbReference>
<dbReference type="GO" id="GO:0030267">
    <property type="term" value="F:glyoxylate reductase (NADPH) activity"/>
    <property type="evidence" value="ECO:0007669"/>
    <property type="project" value="TreeGrafter"/>
</dbReference>
<feature type="domain" description="D-isomer specific 2-hydroxyacid dehydrogenase NAD-binding" evidence="6">
    <location>
        <begin position="111"/>
        <end position="286"/>
    </location>
</feature>
<comment type="caution">
    <text evidence="7">The sequence shown here is derived from an EMBL/GenBank/DDBJ whole genome shotgun (WGS) entry which is preliminary data.</text>
</comment>
<dbReference type="GO" id="GO:0005829">
    <property type="term" value="C:cytosol"/>
    <property type="evidence" value="ECO:0007669"/>
    <property type="project" value="TreeGrafter"/>
</dbReference>